<reference evidence="8" key="2">
    <citation type="journal article" date="2021" name="Syst. Appl. Microbiol.">
        <title>Roseomonas hellenica sp. nov., isolated from roots of wild-growing Alkanna tinctoria.</title>
        <authorList>
            <person name="Rat A."/>
            <person name="Naranjo H.D."/>
            <person name="Lebbe L."/>
            <person name="Cnockaert M."/>
            <person name="Krigas N."/>
            <person name="Grigoriadou K."/>
            <person name="Maloupa E."/>
            <person name="Willems A."/>
        </authorList>
    </citation>
    <scope>NUCLEOTIDE SEQUENCE</scope>
    <source>
        <strain evidence="8">LMG 28251</strain>
    </source>
</reference>
<dbReference type="AlphaFoldDB" id="A0AAF1JVD5"/>
<feature type="transmembrane region" description="Helical" evidence="6">
    <location>
        <begin position="7"/>
        <end position="26"/>
    </location>
</feature>
<evidence type="ECO:0000256" key="3">
    <source>
        <dbReference type="ARBA" id="ARBA00022692"/>
    </source>
</evidence>
<evidence type="ECO:0000256" key="4">
    <source>
        <dbReference type="ARBA" id="ARBA00022989"/>
    </source>
</evidence>
<dbReference type="EMBL" id="JAAEDH010000002">
    <property type="protein sequence ID" value="MBR0653957.1"/>
    <property type="molecule type" value="Genomic_DNA"/>
</dbReference>
<sequence>MRVAAALRDAAITGLVAAGLFLPLVALRTDVSPSGALFIRTRWSDAAILIALAVVGRFALVLWLGRKIPVASTESAWWEEPLRRAGKFFTPVLLLVAVALPWLPGTGRYELDLGILVLTYVMLGWGLNIVVGLAGLLDLGYVAFYAVGAYSYALLAQYFGLSFWLCLPLAGILAAFWGVLLGFPVLRLRGDYLAIVTLAFGEIIRVVLINWASFTGGPNGIGGIPRPSFFGLPFSMGGEAGSFAHTFGLEPSPLHRVVFLYYLILGLALLTNWVSIRLRRQPLGRAWEALREDETACRALGINITTTKLTAFALGAMFAGVAGSFFATRQGFISPESFTFIESAIILAIVVLGGMGSQIGIALAALIMIGGFEVFRGLEEWRMLVFGIAMVVIMVLRPRGLVSSRTPTVALGERRAISGALVGEGRG</sequence>
<comment type="subcellular location">
    <subcellularLocation>
        <location evidence="1">Cell membrane</location>
        <topology evidence="1">Multi-pass membrane protein</topology>
    </subcellularLocation>
</comment>
<dbReference type="GO" id="GO:0015658">
    <property type="term" value="F:branched-chain amino acid transmembrane transporter activity"/>
    <property type="evidence" value="ECO:0007669"/>
    <property type="project" value="InterPro"/>
</dbReference>
<dbReference type="InterPro" id="IPR001851">
    <property type="entry name" value="ABC_transp_permease"/>
</dbReference>
<keyword evidence="9" id="KW-1185">Reference proteome</keyword>
<dbReference type="GO" id="GO:0005886">
    <property type="term" value="C:plasma membrane"/>
    <property type="evidence" value="ECO:0007669"/>
    <property type="project" value="UniProtKB-SubCell"/>
</dbReference>
<keyword evidence="5 6" id="KW-0472">Membrane</keyword>
<gene>
    <name evidence="8" type="primary">livM</name>
    <name evidence="8" type="ORF">GXW79_02580</name>
</gene>
<evidence type="ECO:0000256" key="6">
    <source>
        <dbReference type="SAM" id="Phobius"/>
    </source>
</evidence>
<feature type="transmembrane region" description="Helical" evidence="6">
    <location>
        <begin position="46"/>
        <end position="64"/>
    </location>
</feature>
<feature type="transmembrane region" description="Helical" evidence="6">
    <location>
        <begin position="381"/>
        <end position="398"/>
    </location>
</feature>
<dbReference type="Pfam" id="PF02653">
    <property type="entry name" value="BPD_transp_2"/>
    <property type="match status" value="1"/>
</dbReference>
<dbReference type="InterPro" id="IPR043428">
    <property type="entry name" value="LivM-like"/>
</dbReference>
<keyword evidence="3 6" id="KW-0812">Transmembrane</keyword>
<dbReference type="CDD" id="cd06581">
    <property type="entry name" value="TM_PBP1_LivM_like"/>
    <property type="match status" value="1"/>
</dbReference>
<dbReference type="Pfam" id="PF11862">
    <property type="entry name" value="DUF3382"/>
    <property type="match status" value="1"/>
</dbReference>
<feature type="transmembrane region" description="Helical" evidence="6">
    <location>
        <begin position="115"/>
        <end position="137"/>
    </location>
</feature>
<feature type="transmembrane region" description="Helical" evidence="6">
    <location>
        <begin position="309"/>
        <end position="328"/>
    </location>
</feature>
<comment type="caution">
    <text evidence="8">The sequence shown here is derived from an EMBL/GenBank/DDBJ whole genome shotgun (WGS) entry which is preliminary data.</text>
</comment>
<dbReference type="NCBIfam" id="NF008450">
    <property type="entry name" value="PRK11301.1"/>
    <property type="match status" value="1"/>
</dbReference>
<feature type="transmembrane region" description="Helical" evidence="6">
    <location>
        <begin position="193"/>
        <end position="212"/>
    </location>
</feature>
<accession>A0AAF1JVD5</accession>
<dbReference type="RefSeq" id="WP_211872664.1">
    <property type="nucleotide sequence ID" value="NZ_JAAEDH010000002.1"/>
</dbReference>
<keyword evidence="4 6" id="KW-1133">Transmembrane helix</keyword>
<protein>
    <submittedName>
        <fullName evidence="8">High-affinity branched-chain amino acid ABC transporter permease LivM</fullName>
    </submittedName>
</protein>
<proteinExistence type="predicted"/>
<feature type="transmembrane region" description="Helical" evidence="6">
    <location>
        <begin position="85"/>
        <end position="103"/>
    </location>
</feature>
<evidence type="ECO:0000256" key="2">
    <source>
        <dbReference type="ARBA" id="ARBA00022475"/>
    </source>
</evidence>
<name>A0AAF1JVD5_9PROT</name>
<evidence type="ECO:0000256" key="5">
    <source>
        <dbReference type="ARBA" id="ARBA00023136"/>
    </source>
</evidence>
<organism evidence="8 9">
    <name type="scientific">Plastoroseomonas arctica</name>
    <dbReference type="NCBI Taxonomy" id="1509237"/>
    <lineage>
        <taxon>Bacteria</taxon>
        <taxon>Pseudomonadati</taxon>
        <taxon>Pseudomonadota</taxon>
        <taxon>Alphaproteobacteria</taxon>
        <taxon>Acetobacterales</taxon>
        <taxon>Acetobacteraceae</taxon>
        <taxon>Plastoroseomonas</taxon>
    </lineage>
</organism>
<dbReference type="PANTHER" id="PTHR30482:SF20">
    <property type="entry name" value="HIGH-AFFINITY BRANCHED-CHAIN AMINO ACID TRANSPORT SYSTEM PERMEASE PROTEIN LIVM"/>
    <property type="match status" value="1"/>
</dbReference>
<evidence type="ECO:0000313" key="9">
    <source>
        <dbReference type="Proteomes" id="UP001196068"/>
    </source>
</evidence>
<feature type="transmembrane region" description="Helical" evidence="6">
    <location>
        <begin position="259"/>
        <end position="276"/>
    </location>
</feature>
<keyword evidence="2" id="KW-1003">Cell membrane</keyword>
<dbReference type="PANTHER" id="PTHR30482">
    <property type="entry name" value="HIGH-AFFINITY BRANCHED-CHAIN AMINO ACID TRANSPORT SYSTEM PERMEASE"/>
    <property type="match status" value="1"/>
</dbReference>
<evidence type="ECO:0000256" key="1">
    <source>
        <dbReference type="ARBA" id="ARBA00004651"/>
    </source>
</evidence>
<dbReference type="InterPro" id="IPR021807">
    <property type="entry name" value="LivHM_N"/>
</dbReference>
<evidence type="ECO:0000259" key="7">
    <source>
        <dbReference type="Pfam" id="PF11862"/>
    </source>
</evidence>
<feature type="transmembrane region" description="Helical" evidence="6">
    <location>
        <begin position="142"/>
        <end position="161"/>
    </location>
</feature>
<evidence type="ECO:0000313" key="8">
    <source>
        <dbReference type="EMBL" id="MBR0653957.1"/>
    </source>
</evidence>
<feature type="transmembrane region" description="Helical" evidence="6">
    <location>
        <begin position="340"/>
        <end position="369"/>
    </location>
</feature>
<feature type="transmembrane region" description="Helical" evidence="6">
    <location>
        <begin position="167"/>
        <end position="186"/>
    </location>
</feature>
<dbReference type="Proteomes" id="UP001196068">
    <property type="component" value="Unassembled WGS sequence"/>
</dbReference>
<feature type="domain" description="High-affinity branched-chain amino acid transport system permease LivHM N-terminal" evidence="7">
    <location>
        <begin position="6"/>
        <end position="99"/>
    </location>
</feature>
<reference evidence="8" key="1">
    <citation type="submission" date="2020-01" db="EMBL/GenBank/DDBJ databases">
        <authorList>
            <person name="Rat A."/>
        </authorList>
    </citation>
    <scope>NUCLEOTIDE SEQUENCE</scope>
    <source>
        <strain evidence="8">LMG 28251</strain>
    </source>
</reference>